<sequence length="308" mass="32229">MRLAFLGTPDFAVAALAAIVEAGHEVACVYSQPPAPRGRGHELKPSPVHAFAEARGIPVRTPASMRDPAEIEAFAALGLDAAVVVAFGQILPAAVLDAPRLGSYNVHASLLPRWRGAAPIQRAIMAGDKVTGVQVMRMTEGLDEGPVLSTATVRIDAQETAGTLHDRLAAAGADLIVRTLADIAAGTAVATPQAEEGVTYAKKISPKFSRLDWTKPGPVLDCKIRGLSPFPGAWFELPTEKGPVRVKALLSAFEDVDGAPGVSLDDRLLIGTGEGAVRLLRVQREGKGPQDAEAFLRGNPVPAGTKLP</sequence>
<dbReference type="InterPro" id="IPR044135">
    <property type="entry name" value="Met-tRNA-FMT_C"/>
</dbReference>
<protein>
    <recommendedName>
        <fullName evidence="2 5">Methionyl-tRNA formyltransferase</fullName>
        <ecNumber evidence="2 5">2.1.2.9</ecNumber>
    </recommendedName>
</protein>
<reference evidence="9 10" key="1">
    <citation type="submission" date="2018-05" db="EMBL/GenBank/DDBJ databases">
        <authorList>
            <person name="Lanie J.A."/>
            <person name="Ng W.-L."/>
            <person name="Kazmierczak K.M."/>
            <person name="Andrzejewski T.M."/>
            <person name="Davidsen T.M."/>
            <person name="Wayne K.J."/>
            <person name="Tettelin H."/>
            <person name="Glass J.I."/>
            <person name="Rusch D."/>
            <person name="Podicherti R."/>
            <person name="Tsui H.-C.T."/>
            <person name="Winkler M.E."/>
        </authorList>
    </citation>
    <scope>NUCLEOTIDE SEQUENCE [LARGE SCALE GENOMIC DNA]</scope>
    <source>
        <strain evidence="9 10">BUT-10</strain>
    </source>
</reference>
<keyword evidence="10" id="KW-1185">Reference proteome</keyword>
<evidence type="ECO:0000313" key="10">
    <source>
        <dbReference type="Proteomes" id="UP000249524"/>
    </source>
</evidence>
<evidence type="ECO:0000256" key="1">
    <source>
        <dbReference type="ARBA" id="ARBA00010699"/>
    </source>
</evidence>
<evidence type="ECO:0000256" key="6">
    <source>
        <dbReference type="SAM" id="MobiDB-lite"/>
    </source>
</evidence>
<keyword evidence="4 5" id="KW-0648">Protein biosynthesis</keyword>
<dbReference type="SUPFAM" id="SSF50486">
    <property type="entry name" value="FMT C-terminal domain-like"/>
    <property type="match status" value="1"/>
</dbReference>
<dbReference type="CDD" id="cd08646">
    <property type="entry name" value="FMT_core_Met-tRNA-FMT_N"/>
    <property type="match status" value="1"/>
</dbReference>
<dbReference type="EMBL" id="QFYS01000002">
    <property type="protein sequence ID" value="RAK67638.1"/>
    <property type="molecule type" value="Genomic_DNA"/>
</dbReference>
<comment type="catalytic activity">
    <reaction evidence="5">
        <text>L-methionyl-tRNA(fMet) + (6R)-10-formyltetrahydrofolate = N-formyl-L-methionyl-tRNA(fMet) + (6S)-5,6,7,8-tetrahydrofolate + H(+)</text>
        <dbReference type="Rhea" id="RHEA:24380"/>
        <dbReference type="Rhea" id="RHEA-COMP:9952"/>
        <dbReference type="Rhea" id="RHEA-COMP:9953"/>
        <dbReference type="ChEBI" id="CHEBI:15378"/>
        <dbReference type="ChEBI" id="CHEBI:57453"/>
        <dbReference type="ChEBI" id="CHEBI:78530"/>
        <dbReference type="ChEBI" id="CHEBI:78844"/>
        <dbReference type="ChEBI" id="CHEBI:195366"/>
        <dbReference type="EC" id="2.1.2.9"/>
    </reaction>
</comment>
<dbReference type="OrthoDB" id="9802815at2"/>
<comment type="caution">
    <text evidence="9">The sequence shown here is derived from an EMBL/GenBank/DDBJ whole genome shotgun (WGS) entry which is preliminary data.</text>
</comment>
<dbReference type="InterPro" id="IPR005794">
    <property type="entry name" value="Fmt"/>
</dbReference>
<dbReference type="EC" id="2.1.2.9" evidence="2 5"/>
<dbReference type="NCBIfam" id="TIGR00460">
    <property type="entry name" value="fmt"/>
    <property type="match status" value="1"/>
</dbReference>
<feature type="domain" description="Formyl transferase C-terminal" evidence="8">
    <location>
        <begin position="203"/>
        <end position="299"/>
    </location>
</feature>
<dbReference type="InterPro" id="IPR041711">
    <property type="entry name" value="Met-tRNA-FMT_N"/>
</dbReference>
<dbReference type="GO" id="GO:0004479">
    <property type="term" value="F:methionyl-tRNA formyltransferase activity"/>
    <property type="evidence" value="ECO:0007669"/>
    <property type="project" value="UniProtKB-UniRule"/>
</dbReference>
<feature type="domain" description="Formyl transferase N-terminal" evidence="7">
    <location>
        <begin position="1"/>
        <end position="179"/>
    </location>
</feature>
<keyword evidence="3 5" id="KW-0808">Transferase</keyword>
<dbReference type="InterPro" id="IPR011034">
    <property type="entry name" value="Formyl_transferase-like_C_sf"/>
</dbReference>
<gene>
    <name evidence="5" type="primary">fmt</name>
    <name evidence="9" type="ORF">DJ019_06960</name>
</gene>
<evidence type="ECO:0000256" key="4">
    <source>
        <dbReference type="ARBA" id="ARBA00022917"/>
    </source>
</evidence>
<dbReference type="InterPro" id="IPR036477">
    <property type="entry name" value="Formyl_transf_N_sf"/>
</dbReference>
<evidence type="ECO:0000313" key="9">
    <source>
        <dbReference type="EMBL" id="RAK67638.1"/>
    </source>
</evidence>
<evidence type="ECO:0000256" key="3">
    <source>
        <dbReference type="ARBA" id="ARBA00022679"/>
    </source>
</evidence>
<dbReference type="PANTHER" id="PTHR11138">
    <property type="entry name" value="METHIONYL-TRNA FORMYLTRANSFERASE"/>
    <property type="match status" value="1"/>
</dbReference>
<evidence type="ECO:0000259" key="8">
    <source>
        <dbReference type="Pfam" id="PF02911"/>
    </source>
</evidence>
<dbReference type="InterPro" id="IPR002376">
    <property type="entry name" value="Formyl_transf_N"/>
</dbReference>
<dbReference type="GO" id="GO:0005829">
    <property type="term" value="C:cytosol"/>
    <property type="evidence" value="ECO:0007669"/>
    <property type="project" value="TreeGrafter"/>
</dbReference>
<dbReference type="Pfam" id="PF02911">
    <property type="entry name" value="Formyl_trans_C"/>
    <property type="match status" value="1"/>
</dbReference>
<evidence type="ECO:0000256" key="5">
    <source>
        <dbReference type="HAMAP-Rule" id="MF_00182"/>
    </source>
</evidence>
<organism evidence="9 10">
    <name type="scientific">Phenylobacterium kunshanense</name>
    <dbReference type="NCBI Taxonomy" id="1445034"/>
    <lineage>
        <taxon>Bacteria</taxon>
        <taxon>Pseudomonadati</taxon>
        <taxon>Pseudomonadota</taxon>
        <taxon>Alphaproteobacteria</taxon>
        <taxon>Caulobacterales</taxon>
        <taxon>Caulobacteraceae</taxon>
        <taxon>Phenylobacterium</taxon>
    </lineage>
</organism>
<comment type="function">
    <text evidence="5">Attaches a formyl group to the free amino group of methionyl-tRNA(fMet). The formyl group appears to play a dual role in the initiator identity of N-formylmethionyl-tRNA by promoting its recognition by IF2 and preventing the misappropriation of this tRNA by the elongation apparatus.</text>
</comment>
<dbReference type="HAMAP" id="MF_00182">
    <property type="entry name" value="Formyl_trans"/>
    <property type="match status" value="1"/>
</dbReference>
<proteinExistence type="inferred from homology"/>
<name>A0A328BRD9_9CAUL</name>
<feature type="region of interest" description="Disordered" evidence="6">
    <location>
        <begin position="288"/>
        <end position="308"/>
    </location>
</feature>
<dbReference type="Proteomes" id="UP000249524">
    <property type="component" value="Unassembled WGS sequence"/>
</dbReference>
<dbReference type="InterPro" id="IPR005793">
    <property type="entry name" value="Formyl_trans_C"/>
</dbReference>
<accession>A0A328BRD9</accession>
<evidence type="ECO:0000256" key="2">
    <source>
        <dbReference type="ARBA" id="ARBA00012261"/>
    </source>
</evidence>
<dbReference type="Gene3D" id="3.40.50.12230">
    <property type="match status" value="1"/>
</dbReference>
<dbReference type="AlphaFoldDB" id="A0A328BRD9"/>
<feature type="binding site" evidence="5">
    <location>
        <begin position="109"/>
        <end position="112"/>
    </location>
    <ligand>
        <name>(6S)-5,6,7,8-tetrahydrofolate</name>
        <dbReference type="ChEBI" id="CHEBI:57453"/>
    </ligand>
</feature>
<dbReference type="Pfam" id="PF00551">
    <property type="entry name" value="Formyl_trans_N"/>
    <property type="match status" value="1"/>
</dbReference>
<evidence type="ECO:0000259" key="7">
    <source>
        <dbReference type="Pfam" id="PF00551"/>
    </source>
</evidence>
<comment type="similarity">
    <text evidence="1 5">Belongs to the Fmt family.</text>
</comment>
<dbReference type="CDD" id="cd08704">
    <property type="entry name" value="Met_tRNA_FMT_C"/>
    <property type="match status" value="1"/>
</dbReference>
<dbReference type="PANTHER" id="PTHR11138:SF5">
    <property type="entry name" value="METHIONYL-TRNA FORMYLTRANSFERASE, MITOCHONDRIAL"/>
    <property type="match status" value="1"/>
</dbReference>
<dbReference type="RefSeq" id="WP_111275248.1">
    <property type="nucleotide sequence ID" value="NZ_QFYS01000002.1"/>
</dbReference>
<dbReference type="SUPFAM" id="SSF53328">
    <property type="entry name" value="Formyltransferase"/>
    <property type="match status" value="1"/>
</dbReference>